<dbReference type="SUPFAM" id="SSF55103">
    <property type="entry name" value="FAD-linked oxidases, C-terminal domain"/>
    <property type="match status" value="1"/>
</dbReference>
<dbReference type="GO" id="GO:0008720">
    <property type="term" value="F:D-lactate dehydrogenase (NAD+) activity"/>
    <property type="evidence" value="ECO:0007669"/>
    <property type="project" value="TreeGrafter"/>
</dbReference>
<dbReference type="Proteomes" id="UP000178495">
    <property type="component" value="Unassembled WGS sequence"/>
</dbReference>
<comment type="cofactor">
    <cofactor evidence="1">
        <name>FAD</name>
        <dbReference type="ChEBI" id="CHEBI:57692"/>
    </cofactor>
</comment>
<name>A0A1G2CK45_9BACT</name>
<evidence type="ECO:0000256" key="2">
    <source>
        <dbReference type="ARBA" id="ARBA00022630"/>
    </source>
</evidence>
<dbReference type="InterPro" id="IPR004113">
    <property type="entry name" value="FAD-bd_oxidored_4_C"/>
</dbReference>
<dbReference type="GO" id="GO:1903457">
    <property type="term" value="P:lactate catabolic process"/>
    <property type="evidence" value="ECO:0007669"/>
    <property type="project" value="TreeGrafter"/>
</dbReference>
<evidence type="ECO:0000256" key="1">
    <source>
        <dbReference type="ARBA" id="ARBA00001974"/>
    </source>
</evidence>
<keyword evidence="2" id="KW-0285">Flavoprotein</keyword>
<keyword evidence="4" id="KW-0560">Oxidoreductase</keyword>
<reference evidence="6 7" key="1">
    <citation type="journal article" date="2016" name="Nat. Commun.">
        <title>Thousands of microbial genomes shed light on interconnected biogeochemical processes in an aquifer system.</title>
        <authorList>
            <person name="Anantharaman K."/>
            <person name="Brown C.T."/>
            <person name="Hug L.A."/>
            <person name="Sharon I."/>
            <person name="Castelle C.J."/>
            <person name="Probst A.J."/>
            <person name="Thomas B.C."/>
            <person name="Singh A."/>
            <person name="Wilkins M.J."/>
            <person name="Karaoz U."/>
            <person name="Brodie E.L."/>
            <person name="Williams K.H."/>
            <person name="Hubbard S.S."/>
            <person name="Banfield J.F."/>
        </authorList>
    </citation>
    <scope>NUCLEOTIDE SEQUENCE [LARGE SCALE GENOMIC DNA]</scope>
</reference>
<comment type="caution">
    <text evidence="6">The sequence shown here is derived from an EMBL/GenBank/DDBJ whole genome shotgun (WGS) entry which is preliminary data.</text>
</comment>
<dbReference type="PANTHER" id="PTHR11748:SF119">
    <property type="entry name" value="D-2-HYDROXYGLUTARATE DEHYDROGENASE"/>
    <property type="match status" value="1"/>
</dbReference>
<dbReference type="Gene3D" id="3.30.465.10">
    <property type="match status" value="1"/>
</dbReference>
<proteinExistence type="predicted"/>
<sequence length="546" mass="61668">MKQLSDELRRVIRGEVLDDQATRDAYSGDYSIFKVMPQAVAFPRDTDDVKKLVRFAAAKRAHDAGISLTARSAGTDMSGGPLNDSVIVEFTKHMNRVREVGADYAVVEPGAYFRDFEKEIEKRGLFYPPYPASKDLCAIGGIVANNSGGEKTLAYGKTEKYVEALTVVLRDGEAHTFTPIAAAGLTKKLKEKGIEGDIYRKLYKLIEGNYDVIRRARPNVSKNSSGYPLWNVWDRKTFDIIQLFVGSQGTLGLITEARLRLLKKPNYRRLAVIFAKSLDPVPGLVRALLRFNPESIESYDDRTLGLALKFLPSLLRLMKGNIVTLGLQFLPELMMVLRGGLPKMVLLVELASDDERELAGRMNALYAEVKKFPVQLRVTRREEEAQKYWTIRRQSFNLLHSHVKRKDAVAFVDDIIVLPEYMPEVLPKVNAIMDRYKDKFLYTIAGHPGGGNFHIIPLADLKDPQVRALIPKIAKEVYELVLRYKGSISGEHNDGLIRTPYLEMMYGKKIYGLFGEVKKIFDPDGIFNPRKKFGADLAYMTAHIKR</sequence>
<accession>A0A1G2CK45</accession>
<evidence type="ECO:0000256" key="3">
    <source>
        <dbReference type="ARBA" id="ARBA00022827"/>
    </source>
</evidence>
<protein>
    <recommendedName>
        <fullName evidence="5">FAD-binding PCMH-type domain-containing protein</fullName>
    </recommendedName>
</protein>
<dbReference type="InterPro" id="IPR036318">
    <property type="entry name" value="FAD-bd_PCMH-like_sf"/>
</dbReference>
<evidence type="ECO:0000313" key="6">
    <source>
        <dbReference type="EMBL" id="OGZ01776.1"/>
    </source>
</evidence>
<gene>
    <name evidence="6" type="ORF">A3A43_00040</name>
</gene>
<dbReference type="InterPro" id="IPR016171">
    <property type="entry name" value="Vanillyl_alc_oxidase_C-sub2"/>
</dbReference>
<evidence type="ECO:0000256" key="4">
    <source>
        <dbReference type="ARBA" id="ARBA00023002"/>
    </source>
</evidence>
<organism evidence="6 7">
    <name type="scientific">Candidatus Liptonbacteria bacterium RIFCSPLOWO2_01_FULL_56_20</name>
    <dbReference type="NCBI Taxonomy" id="1798652"/>
    <lineage>
        <taxon>Bacteria</taxon>
        <taxon>Candidatus Liptoniibacteriota</taxon>
    </lineage>
</organism>
<dbReference type="PANTHER" id="PTHR11748">
    <property type="entry name" value="D-LACTATE DEHYDROGENASE"/>
    <property type="match status" value="1"/>
</dbReference>
<dbReference type="InterPro" id="IPR016169">
    <property type="entry name" value="FAD-bd_PCMH_sub2"/>
</dbReference>
<keyword evidence="3" id="KW-0274">FAD</keyword>
<dbReference type="InterPro" id="IPR006094">
    <property type="entry name" value="Oxid_FAD_bind_N"/>
</dbReference>
<dbReference type="SUPFAM" id="SSF56176">
    <property type="entry name" value="FAD-binding/transporter-associated domain-like"/>
    <property type="match status" value="1"/>
</dbReference>
<dbReference type="Pfam" id="PF02913">
    <property type="entry name" value="FAD-oxidase_C"/>
    <property type="match status" value="1"/>
</dbReference>
<dbReference type="InterPro" id="IPR016164">
    <property type="entry name" value="FAD-linked_Oxase-like_C"/>
</dbReference>
<dbReference type="AlphaFoldDB" id="A0A1G2CK45"/>
<dbReference type="EMBL" id="MHLC01000004">
    <property type="protein sequence ID" value="OGZ01776.1"/>
    <property type="molecule type" value="Genomic_DNA"/>
</dbReference>
<dbReference type="GO" id="GO:0004458">
    <property type="term" value="F:D-lactate dehydrogenase (cytochrome) activity"/>
    <property type="evidence" value="ECO:0007669"/>
    <property type="project" value="TreeGrafter"/>
</dbReference>
<dbReference type="PROSITE" id="PS51387">
    <property type="entry name" value="FAD_PCMH"/>
    <property type="match status" value="1"/>
</dbReference>
<dbReference type="GO" id="GO:0071949">
    <property type="term" value="F:FAD binding"/>
    <property type="evidence" value="ECO:0007669"/>
    <property type="project" value="InterPro"/>
</dbReference>
<dbReference type="InterPro" id="IPR016166">
    <property type="entry name" value="FAD-bd_PCMH"/>
</dbReference>
<dbReference type="Gene3D" id="1.10.45.10">
    <property type="entry name" value="Vanillyl-alcohol Oxidase, Chain A, domain 4"/>
    <property type="match status" value="1"/>
</dbReference>
<dbReference type="Pfam" id="PF01565">
    <property type="entry name" value="FAD_binding_4"/>
    <property type="match status" value="1"/>
</dbReference>
<dbReference type="Gene3D" id="3.30.70.2740">
    <property type="match status" value="1"/>
</dbReference>
<evidence type="ECO:0000259" key="5">
    <source>
        <dbReference type="PROSITE" id="PS51387"/>
    </source>
</evidence>
<dbReference type="STRING" id="1798652.A3A43_00040"/>
<feature type="domain" description="FAD-binding PCMH-type" evidence="5">
    <location>
        <begin position="33"/>
        <end position="264"/>
    </location>
</feature>
<evidence type="ECO:0000313" key="7">
    <source>
        <dbReference type="Proteomes" id="UP000178495"/>
    </source>
</evidence>